<dbReference type="GO" id="GO:0005634">
    <property type="term" value="C:nucleus"/>
    <property type="evidence" value="ECO:0007669"/>
    <property type="project" value="UniProtKB-SubCell"/>
</dbReference>
<proteinExistence type="inferred from homology"/>
<organism evidence="4 5">
    <name type="scientific">Panicum hallii var. hallii</name>
    <dbReference type="NCBI Taxonomy" id="1504633"/>
    <lineage>
        <taxon>Eukaryota</taxon>
        <taxon>Viridiplantae</taxon>
        <taxon>Streptophyta</taxon>
        <taxon>Embryophyta</taxon>
        <taxon>Tracheophyta</taxon>
        <taxon>Spermatophyta</taxon>
        <taxon>Magnoliopsida</taxon>
        <taxon>Liliopsida</taxon>
        <taxon>Poales</taxon>
        <taxon>Poaceae</taxon>
        <taxon>PACMAD clade</taxon>
        <taxon>Panicoideae</taxon>
        <taxon>Panicodae</taxon>
        <taxon>Paniceae</taxon>
        <taxon>Panicinae</taxon>
        <taxon>Panicum</taxon>
        <taxon>Panicum sect. Panicum</taxon>
    </lineage>
</organism>
<keyword evidence="3" id="KW-0812">Transmembrane</keyword>
<dbReference type="Gramene" id="PUZ60822">
    <property type="protein sequence ID" value="PUZ60822"/>
    <property type="gene ID" value="GQ55_4G194900"/>
</dbReference>
<feature type="region of interest" description="Disordered" evidence="2">
    <location>
        <begin position="288"/>
        <end position="321"/>
    </location>
</feature>
<keyword evidence="5" id="KW-1185">Reference proteome</keyword>
<dbReference type="InterPro" id="IPR031052">
    <property type="entry name" value="FHY3/FAR1"/>
</dbReference>
<keyword evidence="1" id="KW-0479">Metal-binding</keyword>
<comment type="function">
    <text evidence="1">Putative transcription activator involved in regulating light control of development.</text>
</comment>
<dbReference type="PANTHER" id="PTHR31669:SF307">
    <property type="entry name" value="PROTEIN FAR1-RELATED SEQUENCE"/>
    <property type="match status" value="1"/>
</dbReference>
<dbReference type="AlphaFoldDB" id="A0A2T7DZ18"/>
<sequence>MLTIDEFERAWDYMLERFDLRDNGYLRGIYDKRGQWAKAFFKDTFCARMSSTQRSESANHMLKKFVPRNCSMNRFVLQFNKPLFDRNNAEDRAEFDTTIVTSVRKRAWPIEEHAMTFYTSAVYALFRQEVDRSTRYFAIEKARNKEYEVVHVKPHMKLPWQREKITVFVNDFGGRYDCECGLYQHFGVLFSHVLRVMIQLGVYEVPEAHINKRWTKSARDILPDGLKTYESGMLCLDSMTYRHRYLYLDAVAVVEQGDKDLGAFEIVSKSFKKIQRKLKEYFASKEKNTGSVPGVDGVPRDNYYSTESEAGPHSGSESDARLSNSYGAAGSCAGMSDSELMGIRAPSFNRRAGRPRQNRFKGALDYFGEKHRKKREPRYRQKRRADFVDDPTGQVVKKKIRCGECQCWGITPATVGENCGSDSWNSRILVCFFFLRAMLYYCFVLLVLS</sequence>
<comment type="similarity">
    <text evidence="1">Belongs to the FHY3/FAR1 family.</text>
</comment>
<dbReference type="Proteomes" id="UP000244336">
    <property type="component" value="Chromosome 4"/>
</dbReference>
<dbReference type="EMBL" id="CM009752">
    <property type="protein sequence ID" value="PUZ60822.1"/>
    <property type="molecule type" value="Genomic_DNA"/>
</dbReference>
<keyword evidence="3" id="KW-1133">Transmembrane helix</keyword>
<keyword evidence="1" id="KW-0862">Zinc</keyword>
<dbReference type="OrthoDB" id="693512at2759"/>
<accession>A0A2T7DZ18</accession>
<evidence type="ECO:0000256" key="1">
    <source>
        <dbReference type="RuleBase" id="RU367018"/>
    </source>
</evidence>
<gene>
    <name evidence="4" type="ORF">GQ55_4G194900</name>
</gene>
<evidence type="ECO:0000313" key="4">
    <source>
        <dbReference type="EMBL" id="PUZ60822.1"/>
    </source>
</evidence>
<protein>
    <recommendedName>
        <fullName evidence="1">Protein FAR1-RELATED SEQUENCE</fullName>
    </recommendedName>
</protein>
<dbReference type="PANTHER" id="PTHR31669">
    <property type="entry name" value="PROTEIN FAR1-RELATED SEQUENCE 10-RELATED"/>
    <property type="match status" value="1"/>
</dbReference>
<evidence type="ECO:0000256" key="2">
    <source>
        <dbReference type="SAM" id="MobiDB-lite"/>
    </source>
</evidence>
<reference evidence="4 5" key="1">
    <citation type="submission" date="2018-04" db="EMBL/GenBank/DDBJ databases">
        <title>WGS assembly of Panicum hallii var. hallii HAL2.</title>
        <authorList>
            <person name="Lovell J."/>
            <person name="Jenkins J."/>
            <person name="Lowry D."/>
            <person name="Mamidi S."/>
            <person name="Sreedasyam A."/>
            <person name="Weng X."/>
            <person name="Barry K."/>
            <person name="Bonette J."/>
            <person name="Campitelli B."/>
            <person name="Daum C."/>
            <person name="Gordon S."/>
            <person name="Gould B."/>
            <person name="Lipzen A."/>
            <person name="MacQueen A."/>
            <person name="Palacio-Mejia J."/>
            <person name="Plott C."/>
            <person name="Shakirov E."/>
            <person name="Shu S."/>
            <person name="Yoshinaga Y."/>
            <person name="Zane M."/>
            <person name="Rokhsar D."/>
            <person name="Grimwood J."/>
            <person name="Schmutz J."/>
            <person name="Juenger T."/>
        </authorList>
    </citation>
    <scope>NUCLEOTIDE SEQUENCE [LARGE SCALE GENOMIC DNA]</scope>
    <source>
        <strain evidence="5">cv. HAL2</strain>
    </source>
</reference>
<comment type="subcellular location">
    <subcellularLocation>
        <location evidence="1">Nucleus</location>
    </subcellularLocation>
</comment>
<evidence type="ECO:0000256" key="3">
    <source>
        <dbReference type="SAM" id="Phobius"/>
    </source>
</evidence>
<feature type="transmembrane region" description="Helical" evidence="3">
    <location>
        <begin position="427"/>
        <end position="448"/>
    </location>
</feature>
<keyword evidence="1" id="KW-0539">Nucleus</keyword>
<dbReference type="GO" id="GO:0006355">
    <property type="term" value="P:regulation of DNA-templated transcription"/>
    <property type="evidence" value="ECO:0007669"/>
    <property type="project" value="UniProtKB-UniRule"/>
</dbReference>
<dbReference type="GO" id="GO:0008270">
    <property type="term" value="F:zinc ion binding"/>
    <property type="evidence" value="ECO:0007669"/>
    <property type="project" value="UniProtKB-UniRule"/>
</dbReference>
<keyword evidence="3" id="KW-0472">Membrane</keyword>
<dbReference type="STRING" id="1504633.A0A2T7DZ18"/>
<name>A0A2T7DZ18_9POAL</name>
<keyword evidence="1" id="KW-0863">Zinc-finger</keyword>
<evidence type="ECO:0000313" key="5">
    <source>
        <dbReference type="Proteomes" id="UP000244336"/>
    </source>
</evidence>